<evidence type="ECO:0000256" key="1">
    <source>
        <dbReference type="ARBA" id="ARBA00012452"/>
    </source>
</evidence>
<dbReference type="GO" id="GO:0004364">
    <property type="term" value="F:glutathione transferase activity"/>
    <property type="evidence" value="ECO:0007669"/>
    <property type="project" value="UniProtKB-EC"/>
</dbReference>
<evidence type="ECO:0000256" key="4">
    <source>
        <dbReference type="RuleBase" id="RU003494"/>
    </source>
</evidence>
<feature type="domain" description="GST N-terminal" evidence="5">
    <location>
        <begin position="1"/>
        <end position="85"/>
    </location>
</feature>
<dbReference type="Pfam" id="PF02798">
    <property type="entry name" value="GST_N"/>
    <property type="match status" value="1"/>
</dbReference>
<evidence type="ECO:0000256" key="2">
    <source>
        <dbReference type="ARBA" id="ARBA00022679"/>
    </source>
</evidence>
<dbReference type="GO" id="GO:0006749">
    <property type="term" value="P:glutathione metabolic process"/>
    <property type="evidence" value="ECO:0007669"/>
    <property type="project" value="TreeGrafter"/>
</dbReference>
<comment type="catalytic activity">
    <reaction evidence="3">
        <text>RX + glutathione = an S-substituted glutathione + a halide anion + H(+)</text>
        <dbReference type="Rhea" id="RHEA:16437"/>
        <dbReference type="ChEBI" id="CHEBI:15378"/>
        <dbReference type="ChEBI" id="CHEBI:16042"/>
        <dbReference type="ChEBI" id="CHEBI:17792"/>
        <dbReference type="ChEBI" id="CHEBI:57925"/>
        <dbReference type="ChEBI" id="CHEBI:90779"/>
        <dbReference type="EC" id="2.5.1.18"/>
    </reaction>
</comment>
<gene>
    <name evidence="7" type="ORF">BOTBODRAFT_34754</name>
</gene>
<dbReference type="PANTHER" id="PTHR43900">
    <property type="entry name" value="GLUTATHIONE S-TRANSFERASE RHO"/>
    <property type="match status" value="1"/>
</dbReference>
<dbReference type="STRING" id="930990.A0A067MKN6"/>
<accession>A0A067MKN6</accession>
<dbReference type="InParanoid" id="A0A067MKN6"/>
<dbReference type="EC" id="2.5.1.18" evidence="1"/>
<dbReference type="Proteomes" id="UP000027195">
    <property type="component" value="Unassembled WGS sequence"/>
</dbReference>
<evidence type="ECO:0000259" key="6">
    <source>
        <dbReference type="PROSITE" id="PS50405"/>
    </source>
</evidence>
<dbReference type="SUPFAM" id="SSF52833">
    <property type="entry name" value="Thioredoxin-like"/>
    <property type="match status" value="1"/>
</dbReference>
<dbReference type="Gene3D" id="1.20.1050.10">
    <property type="match status" value="1"/>
</dbReference>
<dbReference type="InterPro" id="IPR036249">
    <property type="entry name" value="Thioredoxin-like_sf"/>
</dbReference>
<dbReference type="Gene3D" id="3.40.30.10">
    <property type="entry name" value="Glutaredoxin"/>
    <property type="match status" value="1"/>
</dbReference>
<dbReference type="SFLD" id="SFLDG00358">
    <property type="entry name" value="Main_(cytGST)"/>
    <property type="match status" value="1"/>
</dbReference>
<dbReference type="InterPro" id="IPR010987">
    <property type="entry name" value="Glutathione-S-Trfase_C-like"/>
</dbReference>
<organism evidence="7 8">
    <name type="scientific">Botryobasidium botryosum (strain FD-172 SS1)</name>
    <dbReference type="NCBI Taxonomy" id="930990"/>
    <lineage>
        <taxon>Eukaryota</taxon>
        <taxon>Fungi</taxon>
        <taxon>Dikarya</taxon>
        <taxon>Basidiomycota</taxon>
        <taxon>Agaricomycotina</taxon>
        <taxon>Agaricomycetes</taxon>
        <taxon>Cantharellales</taxon>
        <taxon>Botryobasidiaceae</taxon>
        <taxon>Botryobasidium</taxon>
    </lineage>
</organism>
<dbReference type="HOGENOM" id="CLU_011226_5_1_1"/>
<dbReference type="InterPro" id="IPR036282">
    <property type="entry name" value="Glutathione-S-Trfase_C_sf"/>
</dbReference>
<comment type="similarity">
    <text evidence="4">Belongs to the GST superfamily.</text>
</comment>
<dbReference type="AlphaFoldDB" id="A0A067MKN6"/>
<dbReference type="InterPro" id="IPR004046">
    <property type="entry name" value="GST_C"/>
</dbReference>
<dbReference type="PANTHER" id="PTHR43900:SF3">
    <property type="entry name" value="GLUTATHIONE S-TRANSFERASE RHO"/>
    <property type="match status" value="1"/>
</dbReference>
<dbReference type="EMBL" id="KL198052">
    <property type="protein sequence ID" value="KDQ12141.1"/>
    <property type="molecule type" value="Genomic_DNA"/>
</dbReference>
<evidence type="ECO:0000313" key="8">
    <source>
        <dbReference type="Proteomes" id="UP000027195"/>
    </source>
</evidence>
<dbReference type="Pfam" id="PF00043">
    <property type="entry name" value="GST_C"/>
    <property type="match status" value="1"/>
</dbReference>
<dbReference type="PROSITE" id="PS50405">
    <property type="entry name" value="GST_CTER"/>
    <property type="match status" value="1"/>
</dbReference>
<reference evidence="8" key="1">
    <citation type="journal article" date="2014" name="Proc. Natl. Acad. Sci. U.S.A.">
        <title>Extensive sampling of basidiomycete genomes demonstrates inadequacy of the white-rot/brown-rot paradigm for wood decay fungi.</title>
        <authorList>
            <person name="Riley R."/>
            <person name="Salamov A.A."/>
            <person name="Brown D.W."/>
            <person name="Nagy L.G."/>
            <person name="Floudas D."/>
            <person name="Held B.W."/>
            <person name="Levasseur A."/>
            <person name="Lombard V."/>
            <person name="Morin E."/>
            <person name="Otillar R."/>
            <person name="Lindquist E.A."/>
            <person name="Sun H."/>
            <person name="LaButti K.M."/>
            <person name="Schmutz J."/>
            <person name="Jabbour D."/>
            <person name="Luo H."/>
            <person name="Baker S.E."/>
            <person name="Pisabarro A.G."/>
            <person name="Walton J.D."/>
            <person name="Blanchette R.A."/>
            <person name="Henrissat B."/>
            <person name="Martin F."/>
            <person name="Cullen D."/>
            <person name="Hibbett D.S."/>
            <person name="Grigoriev I.V."/>
        </authorList>
    </citation>
    <scope>NUCLEOTIDE SEQUENCE [LARGE SCALE GENOMIC DNA]</scope>
    <source>
        <strain evidence="8">FD-172 SS1</strain>
    </source>
</reference>
<name>A0A067MKN6_BOTB1</name>
<dbReference type="PROSITE" id="PS50404">
    <property type="entry name" value="GST_NTER"/>
    <property type="match status" value="1"/>
</dbReference>
<dbReference type="GO" id="GO:0005737">
    <property type="term" value="C:cytoplasm"/>
    <property type="evidence" value="ECO:0007669"/>
    <property type="project" value="TreeGrafter"/>
</dbReference>
<sequence>MVLKIHSAPGPTSTATRRVAVVAKELGLPYEIVPVDMRAGEHKSEKYLKEKHPFGRIPVLFDGDFRVVESRAIARYLAAINPEKGAKLAPPPSDPQAYARFEEAASLEYCDFEATTGKIAFELLVKKYRNLGPPDGAIVAQGYEELKTKMTAYDNILAERRFLAGDNITLADLFHLPNGYAFEQYLGVDWTSYGPNVARWWKEISALESWQAVKDGA</sequence>
<dbReference type="SFLD" id="SFLDS00019">
    <property type="entry name" value="Glutathione_Transferase_(cytos"/>
    <property type="match status" value="1"/>
</dbReference>
<evidence type="ECO:0000313" key="7">
    <source>
        <dbReference type="EMBL" id="KDQ12141.1"/>
    </source>
</evidence>
<feature type="domain" description="GST C-terminal" evidence="6">
    <location>
        <begin position="94"/>
        <end position="217"/>
    </location>
</feature>
<evidence type="ECO:0000256" key="3">
    <source>
        <dbReference type="ARBA" id="ARBA00047960"/>
    </source>
</evidence>
<dbReference type="InterPro" id="IPR004045">
    <property type="entry name" value="Glutathione_S-Trfase_N"/>
</dbReference>
<evidence type="ECO:0000259" key="5">
    <source>
        <dbReference type="PROSITE" id="PS50404"/>
    </source>
</evidence>
<keyword evidence="2" id="KW-0808">Transferase</keyword>
<dbReference type="InterPro" id="IPR040079">
    <property type="entry name" value="Glutathione_S-Trfase"/>
</dbReference>
<proteinExistence type="inferred from homology"/>
<keyword evidence="8" id="KW-1185">Reference proteome</keyword>
<protein>
    <recommendedName>
        <fullName evidence="1">glutathione transferase</fullName>
        <ecNumber evidence="1">2.5.1.18</ecNumber>
    </recommendedName>
</protein>
<dbReference type="FunFam" id="3.40.30.10:FF:000039">
    <property type="entry name" value="Glutathione S-transferase domain"/>
    <property type="match status" value="1"/>
</dbReference>
<dbReference type="SUPFAM" id="SSF47616">
    <property type="entry name" value="GST C-terminal domain-like"/>
    <property type="match status" value="1"/>
</dbReference>
<dbReference type="OrthoDB" id="249703at2759"/>
<dbReference type="GO" id="GO:0043295">
    <property type="term" value="F:glutathione binding"/>
    <property type="evidence" value="ECO:0007669"/>
    <property type="project" value="TreeGrafter"/>
</dbReference>